<feature type="region of interest" description="Disordered" evidence="1">
    <location>
        <begin position="1"/>
        <end position="24"/>
    </location>
</feature>
<keyword evidence="3" id="KW-1185">Reference proteome</keyword>
<dbReference type="EMBL" id="BSRI01000002">
    <property type="protein sequence ID" value="GLV59141.1"/>
    <property type="molecule type" value="Genomic_DNA"/>
</dbReference>
<gene>
    <name evidence="2" type="ORF">KDH_59690</name>
</gene>
<evidence type="ECO:0000313" key="2">
    <source>
        <dbReference type="EMBL" id="GLV59141.1"/>
    </source>
</evidence>
<accession>A0ABQ6G0U2</accession>
<evidence type="ECO:0000313" key="3">
    <source>
        <dbReference type="Proteomes" id="UP001344906"/>
    </source>
</evidence>
<protein>
    <submittedName>
        <fullName evidence="2">Uncharacterized protein</fullName>
    </submittedName>
</protein>
<name>A0ABQ6G0U2_9CHLR</name>
<comment type="caution">
    <text evidence="2">The sequence shown here is derived from an EMBL/GenBank/DDBJ whole genome shotgun (WGS) entry which is preliminary data.</text>
</comment>
<reference evidence="2 3" key="1">
    <citation type="submission" date="2023-02" db="EMBL/GenBank/DDBJ databases">
        <title>Dictyobacter halimunensis sp. nov., a new member of the class Ktedonobacteria from forest soil in a geothermal area.</title>
        <authorList>
            <person name="Rachmania M.K."/>
            <person name="Ningsih F."/>
            <person name="Sakai Y."/>
            <person name="Yabe S."/>
            <person name="Yokota A."/>
            <person name="Sjamsuridzal W."/>
        </authorList>
    </citation>
    <scope>NUCLEOTIDE SEQUENCE [LARGE SCALE GENOMIC DNA]</scope>
    <source>
        <strain evidence="2 3">S3.2.2.5</strain>
    </source>
</reference>
<evidence type="ECO:0000256" key="1">
    <source>
        <dbReference type="SAM" id="MobiDB-lite"/>
    </source>
</evidence>
<sequence length="78" mass="8621">MHQERSTVHDIEVRQERSTADDREVHQGRACAPLVHLSIIKCGRVADAYAGALTLTKKEAPRQGAPLLTPRIARIPNV</sequence>
<organism evidence="2 3">
    <name type="scientific">Dictyobacter halimunensis</name>
    <dbReference type="NCBI Taxonomy" id="3026934"/>
    <lineage>
        <taxon>Bacteria</taxon>
        <taxon>Bacillati</taxon>
        <taxon>Chloroflexota</taxon>
        <taxon>Ktedonobacteria</taxon>
        <taxon>Ktedonobacterales</taxon>
        <taxon>Dictyobacteraceae</taxon>
        <taxon>Dictyobacter</taxon>
    </lineage>
</organism>
<proteinExistence type="predicted"/>
<dbReference type="Proteomes" id="UP001344906">
    <property type="component" value="Unassembled WGS sequence"/>
</dbReference>